<gene>
    <name evidence="2" type="ORF">AFUS01_LOCUS13578</name>
</gene>
<reference evidence="2" key="1">
    <citation type="submission" date="2021-06" db="EMBL/GenBank/DDBJ databases">
        <authorList>
            <person name="Hodson N. C."/>
            <person name="Mongue J. A."/>
            <person name="Jaron S. K."/>
        </authorList>
    </citation>
    <scope>NUCLEOTIDE SEQUENCE</scope>
</reference>
<accession>A0A8J2JUA1</accession>
<feature type="region of interest" description="Disordered" evidence="1">
    <location>
        <begin position="47"/>
        <end position="73"/>
    </location>
</feature>
<dbReference type="AlphaFoldDB" id="A0A8J2JUA1"/>
<protein>
    <submittedName>
        <fullName evidence="2">Uncharacterized protein</fullName>
    </submittedName>
</protein>
<evidence type="ECO:0000313" key="3">
    <source>
        <dbReference type="Proteomes" id="UP000708208"/>
    </source>
</evidence>
<evidence type="ECO:0000256" key="1">
    <source>
        <dbReference type="SAM" id="MobiDB-lite"/>
    </source>
</evidence>
<proteinExistence type="predicted"/>
<organism evidence="2 3">
    <name type="scientific">Allacma fusca</name>
    <dbReference type="NCBI Taxonomy" id="39272"/>
    <lineage>
        <taxon>Eukaryota</taxon>
        <taxon>Metazoa</taxon>
        <taxon>Ecdysozoa</taxon>
        <taxon>Arthropoda</taxon>
        <taxon>Hexapoda</taxon>
        <taxon>Collembola</taxon>
        <taxon>Symphypleona</taxon>
        <taxon>Sminthuridae</taxon>
        <taxon>Allacma</taxon>
    </lineage>
</organism>
<feature type="compositionally biased region" description="Polar residues" evidence="1">
    <location>
        <begin position="1"/>
        <end position="10"/>
    </location>
</feature>
<sequence length="73" mass="7963">MFPSFQTSDGKGSEEKVEETDLEFPTFIEGKVPDFTKEAGRGLALKVSENPGDGTVSVSPPPPPRWVQKREGI</sequence>
<evidence type="ECO:0000313" key="2">
    <source>
        <dbReference type="EMBL" id="CAG7724566.1"/>
    </source>
</evidence>
<dbReference type="EMBL" id="CAJVCH010111093">
    <property type="protein sequence ID" value="CAG7724566.1"/>
    <property type="molecule type" value="Genomic_DNA"/>
</dbReference>
<keyword evidence="3" id="KW-1185">Reference proteome</keyword>
<feature type="region of interest" description="Disordered" evidence="1">
    <location>
        <begin position="1"/>
        <end position="25"/>
    </location>
</feature>
<name>A0A8J2JUA1_9HEXA</name>
<comment type="caution">
    <text evidence="2">The sequence shown here is derived from an EMBL/GenBank/DDBJ whole genome shotgun (WGS) entry which is preliminary data.</text>
</comment>
<dbReference type="Proteomes" id="UP000708208">
    <property type="component" value="Unassembled WGS sequence"/>
</dbReference>